<dbReference type="Proteomes" id="UP000285310">
    <property type="component" value="Unassembled WGS sequence"/>
</dbReference>
<dbReference type="InParanoid" id="A0A423Q2M8"/>
<dbReference type="OrthoDB" id="5609094at2"/>
<name>A0A423Q2M8_9GAMM</name>
<proteinExistence type="predicted"/>
<dbReference type="AlphaFoldDB" id="A0A423Q2M8"/>
<accession>A0A423Q2M8</accession>
<dbReference type="InterPro" id="IPR046199">
    <property type="entry name" value="DUF6231"/>
</dbReference>
<evidence type="ECO:0000313" key="1">
    <source>
        <dbReference type="EMBL" id="ROO32916.1"/>
    </source>
</evidence>
<dbReference type="EMBL" id="AYKG01000001">
    <property type="protein sequence ID" value="ROO32916.1"/>
    <property type="molecule type" value="Genomic_DNA"/>
</dbReference>
<dbReference type="Pfam" id="PF19742">
    <property type="entry name" value="DUF6231"/>
    <property type="match status" value="1"/>
</dbReference>
<protein>
    <submittedName>
        <fullName evidence="1">Uncharacterized protein</fullName>
    </submittedName>
</protein>
<organism evidence="1 2">
    <name type="scientific">Salinisphaera japonica YTM-1</name>
    <dbReference type="NCBI Taxonomy" id="1209778"/>
    <lineage>
        <taxon>Bacteria</taxon>
        <taxon>Pseudomonadati</taxon>
        <taxon>Pseudomonadota</taxon>
        <taxon>Gammaproteobacteria</taxon>
        <taxon>Salinisphaerales</taxon>
        <taxon>Salinisphaeraceae</taxon>
        <taxon>Salinisphaera</taxon>
    </lineage>
</organism>
<reference evidence="1 2" key="1">
    <citation type="submission" date="2013-10" db="EMBL/GenBank/DDBJ databases">
        <title>Salinisphaera japonica YTM-1 Genome Sequencing.</title>
        <authorList>
            <person name="Lai Q."/>
            <person name="Li C."/>
            <person name="Shao Z."/>
        </authorList>
    </citation>
    <scope>NUCLEOTIDE SEQUENCE [LARGE SCALE GENOMIC DNA]</scope>
    <source>
        <strain evidence="1 2">YTM-1</strain>
    </source>
</reference>
<dbReference type="RefSeq" id="WP_123656719.1">
    <property type="nucleotide sequence ID" value="NZ_AYKG01000001.1"/>
</dbReference>
<sequence length="170" mass="19462">MALPDDVKALVEATMARVGDDGRVLIVRPEGHAELSMPGQADIDTLELTDRFDRATNLVFQRRYRLAVVIDAPGIIGGVATRQMLAYLRNVGAHGVLAVFPRSPTATREPDTEWSVSDFLGLGFRRAEQAKTLASNYWVYRYNIYDYKITPDWLNSRYWANPEQWDRERW</sequence>
<comment type="caution">
    <text evidence="1">The sequence shown here is derived from an EMBL/GenBank/DDBJ whole genome shotgun (WGS) entry which is preliminary data.</text>
</comment>
<keyword evidence="2" id="KW-1185">Reference proteome</keyword>
<gene>
    <name evidence="1" type="ORF">SAJA_00650</name>
</gene>
<evidence type="ECO:0000313" key="2">
    <source>
        <dbReference type="Proteomes" id="UP000285310"/>
    </source>
</evidence>